<dbReference type="PANTHER" id="PTHR47926">
    <property type="entry name" value="PENTATRICOPEPTIDE REPEAT-CONTAINING PROTEIN"/>
    <property type="match status" value="1"/>
</dbReference>
<evidence type="ECO:0000256" key="1">
    <source>
        <dbReference type="ARBA" id="ARBA00004173"/>
    </source>
</evidence>
<feature type="transmembrane region" description="Helical" evidence="17">
    <location>
        <begin position="232"/>
        <end position="254"/>
    </location>
</feature>
<comment type="subunit">
    <text evidence="4">Homotrimer.</text>
</comment>
<feature type="transmembrane region" description="Helical" evidence="17">
    <location>
        <begin position="139"/>
        <end position="158"/>
    </location>
</feature>
<evidence type="ECO:0000256" key="17">
    <source>
        <dbReference type="SAM" id="Phobius"/>
    </source>
</evidence>
<dbReference type="Pfam" id="PF13041">
    <property type="entry name" value="PPR_2"/>
    <property type="match status" value="5"/>
</dbReference>
<reference evidence="18 19" key="1">
    <citation type="submission" date="2020-09" db="EMBL/GenBank/DDBJ databases">
        <authorList>
            <person name="Ashkenazy H."/>
        </authorList>
    </citation>
    <scope>NUCLEOTIDE SEQUENCE [LARGE SCALE GENOMIC DNA]</scope>
    <source>
        <strain evidence="19">cv. Cdm-0</strain>
    </source>
</reference>
<comment type="function">
    <text evidence="14">Slow, weak voltage-dependent S-type anion efflux channel involved in maintenance of anion homeostasis.</text>
</comment>
<protein>
    <submittedName>
        <fullName evidence="18">(thale cress) hypothetical protein</fullName>
    </submittedName>
</protein>
<feature type="transmembrane region" description="Helical" evidence="17">
    <location>
        <begin position="115"/>
        <end position="133"/>
    </location>
</feature>
<feature type="repeat" description="PPR" evidence="16">
    <location>
        <begin position="397"/>
        <end position="431"/>
    </location>
</feature>
<evidence type="ECO:0000256" key="6">
    <source>
        <dbReference type="ARBA" id="ARBA00022475"/>
    </source>
</evidence>
<name>A0A7G2E2G9_ARATH</name>
<dbReference type="EMBL" id="LR881466">
    <property type="protein sequence ID" value="CAD5316066.1"/>
    <property type="molecule type" value="Genomic_DNA"/>
</dbReference>
<accession>A0A7G2E2G9</accession>
<feature type="repeat" description="PPR" evidence="16">
    <location>
        <begin position="749"/>
        <end position="783"/>
    </location>
</feature>
<evidence type="ECO:0000256" key="12">
    <source>
        <dbReference type="ARBA" id="ARBA00023128"/>
    </source>
</evidence>
<feature type="transmembrane region" description="Helical" evidence="17">
    <location>
        <begin position="260"/>
        <end position="278"/>
    </location>
</feature>
<feature type="repeat" description="PPR" evidence="16">
    <location>
        <begin position="648"/>
        <end position="682"/>
    </location>
</feature>
<dbReference type="GO" id="GO:0006811">
    <property type="term" value="P:monoatomic ion transport"/>
    <property type="evidence" value="ECO:0007669"/>
    <property type="project" value="UniProtKB-KW"/>
</dbReference>
<feature type="transmembrane region" description="Helical" evidence="17">
    <location>
        <begin position="201"/>
        <end position="220"/>
    </location>
</feature>
<dbReference type="InterPro" id="IPR011990">
    <property type="entry name" value="TPR-like_helical_dom_sf"/>
</dbReference>
<dbReference type="GO" id="GO:0003723">
    <property type="term" value="F:RNA binding"/>
    <property type="evidence" value="ECO:0007669"/>
    <property type="project" value="InterPro"/>
</dbReference>
<evidence type="ECO:0000256" key="11">
    <source>
        <dbReference type="ARBA" id="ARBA00023065"/>
    </source>
</evidence>
<dbReference type="FunFam" id="1.25.40.10:FF:000031">
    <property type="entry name" value="Pentatricopeptide repeat-containing protein mitochondrial"/>
    <property type="match status" value="1"/>
</dbReference>
<keyword evidence="7 17" id="KW-0812">Transmembrane</keyword>
<keyword evidence="6" id="KW-1003">Cell membrane</keyword>
<feature type="transmembrane region" description="Helical" evidence="17">
    <location>
        <begin position="72"/>
        <end position="94"/>
    </location>
</feature>
<feature type="transmembrane region" description="Helical" evidence="17">
    <location>
        <begin position="290"/>
        <end position="312"/>
    </location>
</feature>
<organism evidence="18 19">
    <name type="scientific">Arabidopsis thaliana</name>
    <name type="common">Mouse-ear cress</name>
    <dbReference type="NCBI Taxonomy" id="3702"/>
    <lineage>
        <taxon>Eukaryota</taxon>
        <taxon>Viridiplantae</taxon>
        <taxon>Streptophyta</taxon>
        <taxon>Embryophyta</taxon>
        <taxon>Tracheophyta</taxon>
        <taxon>Spermatophyta</taxon>
        <taxon>Magnoliopsida</taxon>
        <taxon>eudicotyledons</taxon>
        <taxon>Gunneridae</taxon>
        <taxon>Pentapetalae</taxon>
        <taxon>rosids</taxon>
        <taxon>malvids</taxon>
        <taxon>Brassicales</taxon>
        <taxon>Brassicaceae</taxon>
        <taxon>Camelineae</taxon>
        <taxon>Arabidopsis</taxon>
    </lineage>
</organism>
<dbReference type="FunFam" id="1.50.10.150:FF:000003">
    <property type="entry name" value="S-type anion channel SLAH1"/>
    <property type="match status" value="1"/>
</dbReference>
<evidence type="ECO:0000256" key="8">
    <source>
        <dbReference type="ARBA" id="ARBA00022737"/>
    </source>
</evidence>
<dbReference type="InterPro" id="IPR038665">
    <property type="entry name" value="Voltage-dep_anion_channel_sf"/>
</dbReference>
<dbReference type="PROSITE" id="PS51375">
    <property type="entry name" value="PPR"/>
    <property type="match status" value="7"/>
</dbReference>
<comment type="subcellular location">
    <subcellularLocation>
        <location evidence="2">Cell membrane</location>
        <topology evidence="2">Multi-pass membrane protein</topology>
    </subcellularLocation>
    <subcellularLocation>
        <location evidence="1">Mitochondrion</location>
    </subcellularLocation>
</comment>
<dbReference type="InterPro" id="IPR046848">
    <property type="entry name" value="E_motif"/>
</dbReference>
<evidence type="ECO:0000256" key="14">
    <source>
        <dbReference type="ARBA" id="ARBA00054248"/>
    </source>
</evidence>
<dbReference type="GO" id="GO:0016554">
    <property type="term" value="P:cytidine to uridine editing"/>
    <property type="evidence" value="ECO:0007669"/>
    <property type="project" value="UniProtKB-ARBA"/>
</dbReference>
<evidence type="ECO:0000256" key="4">
    <source>
        <dbReference type="ARBA" id="ARBA00011233"/>
    </source>
</evidence>
<evidence type="ECO:0000256" key="9">
    <source>
        <dbReference type="ARBA" id="ARBA00022946"/>
    </source>
</evidence>
<dbReference type="GO" id="GO:0055085">
    <property type="term" value="P:transmembrane transport"/>
    <property type="evidence" value="ECO:0007669"/>
    <property type="project" value="InterPro"/>
</dbReference>
<comment type="similarity">
    <text evidence="15">Belongs to the PPR family. PCMP-E subfamily.</text>
</comment>
<dbReference type="SUPFAM" id="SSF48452">
    <property type="entry name" value="TPR-like"/>
    <property type="match status" value="1"/>
</dbReference>
<gene>
    <name evidence="18" type="ORF">AT9943_LOCUS4404</name>
</gene>
<sequence length="931" mass="105398">MEIPSQEIHIMIDNTISRRKERKTNLADAEPIVLMSVLSSLHAGYFRISLSLCSQALLWKIMVHLHSELPSMAYYLLWYLALATQVSLCFLYAFKCIFLFDMVKEEFSHYIGVNYLYAPSISCLLLLQAAPMIEPHSVLYQTLFWIFAVPVLTLDTKLYGQWFTTEKRFLSIMANPASQVSVIANLVAARGAAEMGWKECALCLFSLGMVHYLVIFVTLYQRLPGGNNFPTTLRPVFFLFFAAPATASLAWNSICGNFDTIAKMLFFLSLFIFISLVCRPNLLKKSIKRFNVAWWAYSFPITFLALNSVQYAQEVKDHVASVLMFIFSSMSVLIFLGVMLLTAANSKRLLRRDHVLWSSTVSSSLGFRATNKELNQMIRSGYIAEARDIFEKLEARNTVTWNTMISGYVKRREMNQARKLFDVMPKRDVVTWNTMISGYVSCVSWSAMITGLCQNGEVDRAVVLFRKMPVKDSSPLCALVAGLIKNERLSEAAWVLGQYGSLVSGREDLVYAYNTLIVGYGQRGQVEAARCLFDQIPDLCGDDHGGEFRERFCKNVVSWNSMIKAYLKVGDVVSARLLFDQMKDRDTISWNTMIDGYVHVSRMEDAFALFSEMPNRDAHSWNMMVSGYASVGNVELARHYFEKTPEKHTVSWNSIIAAYEKNKDYKEAVDLFIRMNIEGEKPDPHTLTSLLSASTGLVNLRLGMQMHQIVVKTVIPDVPVHNALITMYSRCGEIMESRRIFDEMKLNREVITWNAMIGGYAFHGNASEALNLFGSMKSNGIYPSHITFVSVLNACAHAGLVDEAKAQFVSMMSVYKIEPQMEHYSSLVNVTSGQGQFEEAMYIIKSMPFEPDKTVWGALLDACRIYNNVGLAHVAAEAMSRLEPESSTPYVLLYNMYADMGLWDEASQVRMNMESKRIKKERGSSWVDSST</sequence>
<dbReference type="InterPro" id="IPR046960">
    <property type="entry name" value="PPR_At4g14850-like_plant"/>
</dbReference>
<feature type="repeat" description="PPR" evidence="16">
    <location>
        <begin position="555"/>
        <end position="585"/>
    </location>
</feature>
<keyword evidence="8" id="KW-0677">Repeat</keyword>
<keyword evidence="5" id="KW-0813">Transport</keyword>
<dbReference type="InterPro" id="IPR004695">
    <property type="entry name" value="SLAC1/Mae1/Ssu1/TehA"/>
</dbReference>
<dbReference type="FunFam" id="1.25.40.10:FF:003697">
    <property type="entry name" value="Pentatricopeptide repeat-containing protein At3g02330, mitochondrial"/>
    <property type="match status" value="1"/>
</dbReference>
<keyword evidence="13 17" id="KW-0472">Membrane</keyword>
<keyword evidence="10 17" id="KW-1133">Transmembrane helix</keyword>
<evidence type="ECO:0000256" key="13">
    <source>
        <dbReference type="ARBA" id="ARBA00023136"/>
    </source>
</evidence>
<dbReference type="Gene3D" id="1.50.10.150">
    <property type="entry name" value="Voltage-dependent anion channel"/>
    <property type="match status" value="1"/>
</dbReference>
<keyword evidence="9" id="KW-0809">Transit peptide</keyword>
<evidence type="ECO:0000256" key="16">
    <source>
        <dbReference type="PROSITE-ProRule" id="PRU00708"/>
    </source>
</evidence>
<evidence type="ECO:0000313" key="19">
    <source>
        <dbReference type="Proteomes" id="UP000516314"/>
    </source>
</evidence>
<feature type="transmembrane region" description="Helical" evidence="17">
    <location>
        <begin position="318"/>
        <end position="342"/>
    </location>
</feature>
<dbReference type="GO" id="GO:0005739">
    <property type="term" value="C:mitochondrion"/>
    <property type="evidence" value="ECO:0007669"/>
    <property type="project" value="UniProtKB-SubCell"/>
</dbReference>
<proteinExistence type="inferred from homology"/>
<dbReference type="PANTHER" id="PTHR47926:SF468">
    <property type="entry name" value="PENTATRICOPEPTIDE REPEAT-CONTAINING PROTEIN"/>
    <property type="match status" value="1"/>
</dbReference>
<dbReference type="NCBIfam" id="TIGR00756">
    <property type="entry name" value="PPR"/>
    <property type="match status" value="8"/>
</dbReference>
<keyword evidence="12" id="KW-0496">Mitochondrion</keyword>
<evidence type="ECO:0000256" key="7">
    <source>
        <dbReference type="ARBA" id="ARBA00022692"/>
    </source>
</evidence>
<dbReference type="Proteomes" id="UP000516314">
    <property type="component" value="Chromosome 1"/>
</dbReference>
<dbReference type="Pfam" id="PF01535">
    <property type="entry name" value="PPR"/>
    <property type="match status" value="3"/>
</dbReference>
<evidence type="ECO:0000256" key="3">
    <source>
        <dbReference type="ARBA" id="ARBA00007808"/>
    </source>
</evidence>
<dbReference type="InterPro" id="IPR002885">
    <property type="entry name" value="PPR_rpt"/>
</dbReference>
<evidence type="ECO:0000256" key="15">
    <source>
        <dbReference type="ARBA" id="ARBA00061659"/>
    </source>
</evidence>
<dbReference type="Pfam" id="PF03595">
    <property type="entry name" value="SLAC1"/>
    <property type="match status" value="1"/>
</dbReference>
<dbReference type="CDD" id="cd09323">
    <property type="entry name" value="TDT_SLAC1_like"/>
    <property type="match status" value="1"/>
</dbReference>
<evidence type="ECO:0000256" key="10">
    <source>
        <dbReference type="ARBA" id="ARBA00022989"/>
    </source>
</evidence>
<feature type="repeat" description="PPR" evidence="16">
    <location>
        <begin position="717"/>
        <end position="747"/>
    </location>
</feature>
<comment type="similarity">
    <text evidence="3">Belongs to the SLAC1 S-type anion channel family.</text>
</comment>
<evidence type="ECO:0000256" key="5">
    <source>
        <dbReference type="ARBA" id="ARBA00022448"/>
    </source>
</evidence>
<dbReference type="GO" id="GO:0005886">
    <property type="term" value="C:plasma membrane"/>
    <property type="evidence" value="ECO:0007669"/>
    <property type="project" value="UniProtKB-SubCell"/>
</dbReference>
<dbReference type="Pfam" id="PF20431">
    <property type="entry name" value="E_motif"/>
    <property type="match status" value="1"/>
</dbReference>
<feature type="repeat" description="PPR" evidence="16">
    <location>
        <begin position="586"/>
        <end position="620"/>
    </location>
</feature>
<dbReference type="AlphaFoldDB" id="A0A7G2E2G9"/>
<feature type="repeat" description="PPR" evidence="16">
    <location>
        <begin position="441"/>
        <end position="475"/>
    </location>
</feature>
<dbReference type="Gene3D" id="1.25.40.10">
    <property type="entry name" value="Tetratricopeptide repeat domain"/>
    <property type="match status" value="5"/>
</dbReference>
<evidence type="ECO:0000313" key="18">
    <source>
        <dbReference type="EMBL" id="CAD5316066.1"/>
    </source>
</evidence>
<evidence type="ECO:0000256" key="2">
    <source>
        <dbReference type="ARBA" id="ARBA00004651"/>
    </source>
</evidence>
<keyword evidence="11" id="KW-0406">Ion transport</keyword>
<dbReference type="Pfam" id="PF12854">
    <property type="entry name" value="PPR_1"/>
    <property type="match status" value="1"/>
</dbReference>